<dbReference type="PANTHER" id="PTHR10037">
    <property type="entry name" value="VOLTAGE-GATED CATION CHANNEL CALCIUM AND SODIUM"/>
    <property type="match status" value="1"/>
</dbReference>
<dbReference type="InterPro" id="IPR043203">
    <property type="entry name" value="VGCC_Ca_Na"/>
</dbReference>
<keyword evidence="8 12" id="KW-0472">Membrane</keyword>
<dbReference type="InterPro" id="IPR027359">
    <property type="entry name" value="Volt_channel_dom_sf"/>
</dbReference>
<evidence type="ECO:0000313" key="14">
    <source>
        <dbReference type="EMBL" id="KAA0155469.1"/>
    </source>
</evidence>
<proteinExistence type="predicted"/>
<dbReference type="InterPro" id="IPR005821">
    <property type="entry name" value="Ion_trans_dom"/>
</dbReference>
<reference evidence="14 15" key="1">
    <citation type="submission" date="2019-07" db="EMBL/GenBank/DDBJ databases">
        <title>Genomes of Cafeteria roenbergensis.</title>
        <authorList>
            <person name="Fischer M.G."/>
            <person name="Hackl T."/>
            <person name="Roman M."/>
        </authorList>
    </citation>
    <scope>NUCLEOTIDE SEQUENCE [LARGE SCALE GENOMIC DNA]</scope>
    <source>
        <strain evidence="14 15">BVI</strain>
    </source>
</reference>
<evidence type="ECO:0000256" key="6">
    <source>
        <dbReference type="ARBA" id="ARBA00022989"/>
    </source>
</evidence>
<comment type="subcellular location">
    <subcellularLocation>
        <location evidence="1">Membrane</location>
        <topology evidence="1">Multi-pass membrane protein</topology>
    </subcellularLocation>
</comment>
<feature type="region of interest" description="Disordered" evidence="11">
    <location>
        <begin position="920"/>
        <end position="947"/>
    </location>
</feature>
<feature type="domain" description="Ion transport" evidence="13">
    <location>
        <begin position="674"/>
        <end position="905"/>
    </location>
</feature>
<keyword evidence="6 12" id="KW-1133">Transmembrane helix</keyword>
<dbReference type="Gene3D" id="1.20.120.350">
    <property type="entry name" value="Voltage-gated potassium channels. Chain C"/>
    <property type="match status" value="2"/>
</dbReference>
<evidence type="ECO:0000256" key="10">
    <source>
        <dbReference type="ARBA" id="ARBA00023303"/>
    </source>
</evidence>
<feature type="region of interest" description="Disordered" evidence="11">
    <location>
        <begin position="959"/>
        <end position="982"/>
    </location>
</feature>
<keyword evidence="5" id="KW-0851">Voltage-gated channel</keyword>
<accession>A0A5A8CRY1</accession>
<keyword evidence="9" id="KW-0325">Glycoprotein</keyword>
<gene>
    <name evidence="14" type="ORF">FNF29_01842</name>
</gene>
<keyword evidence="7" id="KW-0406">Ion transport</keyword>
<feature type="compositionally biased region" description="Basic residues" evidence="11">
    <location>
        <begin position="585"/>
        <end position="595"/>
    </location>
</feature>
<feature type="transmembrane region" description="Helical" evidence="12">
    <location>
        <begin position="790"/>
        <end position="818"/>
    </location>
</feature>
<evidence type="ECO:0000256" key="2">
    <source>
        <dbReference type="ARBA" id="ARBA00022448"/>
    </source>
</evidence>
<dbReference type="Pfam" id="PF00520">
    <property type="entry name" value="Ion_trans"/>
    <property type="match status" value="2"/>
</dbReference>
<feature type="domain" description="Ion transport" evidence="13">
    <location>
        <begin position="103"/>
        <end position="402"/>
    </location>
</feature>
<feature type="compositionally biased region" description="Polar residues" evidence="11">
    <location>
        <begin position="437"/>
        <end position="453"/>
    </location>
</feature>
<evidence type="ECO:0000256" key="12">
    <source>
        <dbReference type="SAM" id="Phobius"/>
    </source>
</evidence>
<protein>
    <recommendedName>
        <fullName evidence="13">Ion transport domain-containing protein</fullName>
    </recommendedName>
</protein>
<evidence type="ECO:0000256" key="3">
    <source>
        <dbReference type="ARBA" id="ARBA00022692"/>
    </source>
</evidence>
<dbReference type="PANTHER" id="PTHR10037:SF62">
    <property type="entry name" value="SODIUM CHANNEL PROTEIN 60E"/>
    <property type="match status" value="1"/>
</dbReference>
<feature type="transmembrane region" description="Helical" evidence="12">
    <location>
        <begin position="875"/>
        <end position="899"/>
    </location>
</feature>
<evidence type="ECO:0000259" key="13">
    <source>
        <dbReference type="Pfam" id="PF00520"/>
    </source>
</evidence>
<feature type="region of interest" description="Disordered" evidence="11">
    <location>
        <begin position="580"/>
        <end position="644"/>
    </location>
</feature>
<evidence type="ECO:0000313" key="15">
    <source>
        <dbReference type="Proteomes" id="UP000323011"/>
    </source>
</evidence>
<comment type="caution">
    <text evidence="14">The sequence shown here is derived from an EMBL/GenBank/DDBJ whole genome shotgun (WGS) entry which is preliminary data.</text>
</comment>
<keyword evidence="2" id="KW-0813">Transport</keyword>
<keyword evidence="10" id="KW-0407">Ion channel</keyword>
<dbReference type="GO" id="GO:0001518">
    <property type="term" value="C:voltage-gated sodium channel complex"/>
    <property type="evidence" value="ECO:0007669"/>
    <property type="project" value="TreeGrafter"/>
</dbReference>
<evidence type="ECO:0000256" key="9">
    <source>
        <dbReference type="ARBA" id="ARBA00023180"/>
    </source>
</evidence>
<keyword evidence="3 12" id="KW-0812">Transmembrane</keyword>
<evidence type="ECO:0000256" key="8">
    <source>
        <dbReference type="ARBA" id="ARBA00023136"/>
    </source>
</evidence>
<dbReference type="EMBL" id="VLTN01000007">
    <property type="protein sequence ID" value="KAA0155469.1"/>
    <property type="molecule type" value="Genomic_DNA"/>
</dbReference>
<feature type="transmembrane region" description="Helical" evidence="12">
    <location>
        <begin position="103"/>
        <end position="123"/>
    </location>
</feature>
<dbReference type="Proteomes" id="UP000323011">
    <property type="component" value="Unassembled WGS sequence"/>
</dbReference>
<dbReference type="Gene3D" id="1.10.287.70">
    <property type="match status" value="2"/>
</dbReference>
<dbReference type="FunFam" id="1.20.120.350:FF:000009">
    <property type="entry name" value="Voltage-dependent T-type calcium channel subunit alpha"/>
    <property type="match status" value="1"/>
</dbReference>
<evidence type="ECO:0000256" key="5">
    <source>
        <dbReference type="ARBA" id="ARBA00022882"/>
    </source>
</evidence>
<dbReference type="SUPFAM" id="SSF81324">
    <property type="entry name" value="Voltage-gated potassium channels"/>
    <property type="match status" value="2"/>
</dbReference>
<evidence type="ECO:0000256" key="7">
    <source>
        <dbReference type="ARBA" id="ARBA00023065"/>
    </source>
</evidence>
<feature type="compositionally biased region" description="Low complexity" evidence="11">
    <location>
        <begin position="625"/>
        <end position="644"/>
    </location>
</feature>
<keyword evidence="15" id="KW-1185">Reference proteome</keyword>
<evidence type="ECO:0000256" key="1">
    <source>
        <dbReference type="ARBA" id="ARBA00004141"/>
    </source>
</evidence>
<name>A0A5A8CRY1_CAFRO</name>
<sequence>MAIELGIAPGGLEPGEVEVKPSGWHILPSRCRRKAKPWTQADLSDMHRALAMLMRLPTAAEKAAFAAAYRKQQAQTELQPVALCCLTRSNPLRVLCEHMMRSWWFDQLVVVAILVNCVVLALFDPLDTRDETWQNQIGNILEWPFTVIFTLELVIKIVAMGLLGKRSYLADGWNWIDGSVVVVGYFGLFPGVGNVSALRTFRVLRPLRTLTRFEGMRVIVQAMLSSVPALFNVALLCAFIFLVFGIIGVQLWAGVLHGRCMYETPSGELLEHPDSLFCALSCEQFPTTCTFTFGQGCPAYEALVANTTTGLLEREVMPGSCHSIGNPGFGGVGFDNIGLACLTIFTAITLEGWVDVMYALTRAWGIEPVVTLYFILVIMFGAFFLLNLALAVVWDEYETAASERIESQRALIRHLTLELQAALPGAADEAAVGGSPDCQSKSAQPGATTSLPDMSNLRADGSTSDDCAPEAAGAGPCTPDAPHASPPAEARASQPGSVASSAPLEVAGPASEAASPAAPAGGTPQGLQDGSAVGKPSTASSEAAGGLQLLGGPHTSLGGESGMASPTAAIQVASGGQPKAAAALKRAKPAGRRTSSRVTFVTDKPDGIAGGNPSPRQDTDTSIRMDSSTTDGSISTMGSGTSTASSIRRLPTAWQFTESDRAKMGCCQYVATSRALELTISFLIGLNTIALAIEHHGMSSTLSNVLEILNYCFTAIFAAEMLIKLAGLGLPMYCRSAFNVFDAVVVCVSVVEIILSLTSAELASGLSALRTFRLMRVFKLAKTWKDLQRLLVTIMRSVLDVASASVVLLIIMFIFVLLGMQLFGGRFGASTFGEDQPRAHFDNFGWAFVTVFQVLTGENWNEVLFASKHAVGDIAVAYFVALTIVGNYLMLNLFLAILLGNFEKAAVDDAKAAAKKRRRALRKAQRGESEGQADGASPRQLESAGVEDDSFIQASLSQDALEGGAQPTESPRAYFSSPPCLA</sequence>
<dbReference type="GO" id="GO:0005248">
    <property type="term" value="F:voltage-gated sodium channel activity"/>
    <property type="evidence" value="ECO:0007669"/>
    <property type="project" value="TreeGrafter"/>
</dbReference>
<dbReference type="AlphaFoldDB" id="A0A5A8CRY1"/>
<feature type="compositionally biased region" description="Low complexity" evidence="11">
    <location>
        <begin position="507"/>
        <end position="522"/>
    </location>
</feature>
<feature type="transmembrane region" description="Helical" evidence="12">
    <location>
        <begin position="372"/>
        <end position="394"/>
    </location>
</feature>
<dbReference type="FunFam" id="1.20.120.350:FF:000068">
    <property type="entry name" value="Sodium channel protein"/>
    <property type="match status" value="1"/>
</dbReference>
<organism evidence="14 15">
    <name type="scientific">Cafeteria roenbergensis</name>
    <name type="common">Marine flagellate</name>
    <dbReference type="NCBI Taxonomy" id="33653"/>
    <lineage>
        <taxon>Eukaryota</taxon>
        <taxon>Sar</taxon>
        <taxon>Stramenopiles</taxon>
        <taxon>Bigyra</taxon>
        <taxon>Opalozoa</taxon>
        <taxon>Bicosoecida</taxon>
        <taxon>Cafeteriaceae</taxon>
        <taxon>Cafeteria</taxon>
    </lineage>
</organism>
<evidence type="ECO:0000256" key="4">
    <source>
        <dbReference type="ARBA" id="ARBA00022737"/>
    </source>
</evidence>
<dbReference type="OMA" id="ITEWPST"/>
<keyword evidence="4" id="KW-0677">Repeat</keyword>
<feature type="transmembrane region" description="Helical" evidence="12">
    <location>
        <begin position="705"/>
        <end position="723"/>
    </location>
</feature>
<evidence type="ECO:0000256" key="11">
    <source>
        <dbReference type="SAM" id="MobiDB-lite"/>
    </source>
</evidence>
<feature type="region of interest" description="Disordered" evidence="11">
    <location>
        <begin position="430"/>
        <end position="563"/>
    </location>
</feature>
<feature type="transmembrane region" description="Helical" evidence="12">
    <location>
        <begin position="229"/>
        <end position="253"/>
    </location>
</feature>
<feature type="transmembrane region" description="Helical" evidence="12">
    <location>
        <begin position="675"/>
        <end position="693"/>
    </location>
</feature>
<feature type="transmembrane region" description="Helical" evidence="12">
    <location>
        <begin position="143"/>
        <end position="163"/>
    </location>
</feature>